<comment type="caution">
    <text evidence="1">The sequence shown here is derived from an EMBL/GenBank/DDBJ whole genome shotgun (WGS) entry which is preliminary data.</text>
</comment>
<accession>A0ABW5E015</accession>
<dbReference type="EMBL" id="JBHUIP010000014">
    <property type="protein sequence ID" value="MFD2264790.1"/>
    <property type="molecule type" value="Genomic_DNA"/>
</dbReference>
<keyword evidence="2" id="KW-1185">Reference proteome</keyword>
<gene>
    <name evidence="1" type="ORF">ACFSM5_17930</name>
</gene>
<protein>
    <submittedName>
        <fullName evidence="1">Uncharacterized protein</fullName>
    </submittedName>
</protein>
<name>A0ABW5E015_9PROT</name>
<dbReference type="RefSeq" id="WP_379877920.1">
    <property type="nucleotide sequence ID" value="NZ_JBHUIP010000014.1"/>
</dbReference>
<organism evidence="1 2">
    <name type="scientific">Lacibacterium aquatile</name>
    <dbReference type="NCBI Taxonomy" id="1168082"/>
    <lineage>
        <taxon>Bacteria</taxon>
        <taxon>Pseudomonadati</taxon>
        <taxon>Pseudomonadota</taxon>
        <taxon>Alphaproteobacteria</taxon>
        <taxon>Rhodospirillales</taxon>
        <taxon>Rhodospirillaceae</taxon>
    </lineage>
</organism>
<reference evidence="2" key="1">
    <citation type="journal article" date="2019" name="Int. J. Syst. Evol. Microbiol.">
        <title>The Global Catalogue of Microorganisms (GCM) 10K type strain sequencing project: providing services to taxonomists for standard genome sequencing and annotation.</title>
        <authorList>
            <consortium name="The Broad Institute Genomics Platform"/>
            <consortium name="The Broad Institute Genome Sequencing Center for Infectious Disease"/>
            <person name="Wu L."/>
            <person name="Ma J."/>
        </authorList>
    </citation>
    <scope>NUCLEOTIDE SEQUENCE [LARGE SCALE GENOMIC DNA]</scope>
    <source>
        <strain evidence="2">CGMCC 1.19062</strain>
    </source>
</reference>
<evidence type="ECO:0000313" key="2">
    <source>
        <dbReference type="Proteomes" id="UP001597295"/>
    </source>
</evidence>
<evidence type="ECO:0000313" key="1">
    <source>
        <dbReference type="EMBL" id="MFD2264790.1"/>
    </source>
</evidence>
<sequence>MAQTPDGPPSAKGAEVRYLALVKNSPWFRANRERVECGPIQDTSVRATCVASFGPRPVALPAGFVAPPPTKQAKEWTVPKD</sequence>
<proteinExistence type="predicted"/>
<dbReference type="Proteomes" id="UP001597295">
    <property type="component" value="Unassembled WGS sequence"/>
</dbReference>